<keyword evidence="2 5" id="KW-0238">DNA-binding</keyword>
<evidence type="ECO:0000313" key="5">
    <source>
        <dbReference type="EMBL" id="SEL52362.1"/>
    </source>
</evidence>
<keyword evidence="1" id="KW-0805">Transcription regulation</keyword>
<evidence type="ECO:0000256" key="1">
    <source>
        <dbReference type="ARBA" id="ARBA00023015"/>
    </source>
</evidence>
<dbReference type="GO" id="GO:0003677">
    <property type="term" value="F:DNA binding"/>
    <property type="evidence" value="ECO:0007669"/>
    <property type="project" value="UniProtKB-KW"/>
</dbReference>
<reference evidence="6" key="1">
    <citation type="submission" date="2016-10" db="EMBL/GenBank/DDBJ databases">
        <authorList>
            <person name="Varghese N."/>
            <person name="Submissions S."/>
        </authorList>
    </citation>
    <scope>NUCLEOTIDE SEQUENCE [LARGE SCALE GENOMIC DNA]</scope>
    <source>
        <strain evidence="6">LMG 26383,CCUG 61248,R- 45681</strain>
    </source>
</reference>
<dbReference type="AlphaFoldDB" id="A0A1H7QWQ6"/>
<evidence type="ECO:0000256" key="2">
    <source>
        <dbReference type="ARBA" id="ARBA00023125"/>
    </source>
</evidence>
<gene>
    <name evidence="5" type="ORF">SAMN04515666_104162</name>
</gene>
<dbReference type="PANTHER" id="PTHR33164:SF102">
    <property type="entry name" value="TRANSCRIPTIONAL REGULATORY PROTEIN"/>
    <property type="match status" value="1"/>
</dbReference>
<dbReference type="InterPro" id="IPR023187">
    <property type="entry name" value="Tscrpt_reg_MarR-type_CS"/>
</dbReference>
<dbReference type="GO" id="GO:0003700">
    <property type="term" value="F:DNA-binding transcription factor activity"/>
    <property type="evidence" value="ECO:0007669"/>
    <property type="project" value="InterPro"/>
</dbReference>
<feature type="domain" description="HTH marR-type" evidence="4">
    <location>
        <begin position="40"/>
        <end position="175"/>
    </location>
</feature>
<organism evidence="5 6">
    <name type="scientific">Bosea lupini</name>
    <dbReference type="NCBI Taxonomy" id="1036779"/>
    <lineage>
        <taxon>Bacteria</taxon>
        <taxon>Pseudomonadati</taxon>
        <taxon>Pseudomonadota</taxon>
        <taxon>Alphaproteobacteria</taxon>
        <taxon>Hyphomicrobiales</taxon>
        <taxon>Boseaceae</taxon>
        <taxon>Bosea</taxon>
    </lineage>
</organism>
<keyword evidence="3" id="KW-0804">Transcription</keyword>
<keyword evidence="6" id="KW-1185">Reference proteome</keyword>
<proteinExistence type="predicted"/>
<evidence type="ECO:0000313" key="6">
    <source>
        <dbReference type="Proteomes" id="UP000199664"/>
    </source>
</evidence>
<evidence type="ECO:0000256" key="3">
    <source>
        <dbReference type="ARBA" id="ARBA00023163"/>
    </source>
</evidence>
<evidence type="ECO:0000259" key="4">
    <source>
        <dbReference type="PROSITE" id="PS50995"/>
    </source>
</evidence>
<name>A0A1H7QWQ6_9HYPH</name>
<dbReference type="PANTHER" id="PTHR33164">
    <property type="entry name" value="TRANSCRIPTIONAL REGULATOR, MARR FAMILY"/>
    <property type="match status" value="1"/>
</dbReference>
<protein>
    <submittedName>
        <fullName evidence="5">DNA-binding transcriptional regulator, MarR family</fullName>
    </submittedName>
</protein>
<dbReference type="STRING" id="1036779.SAMN04515666_104162"/>
<dbReference type="SUPFAM" id="SSF46785">
    <property type="entry name" value="Winged helix' DNA-binding domain"/>
    <property type="match status" value="1"/>
</dbReference>
<dbReference type="PROSITE" id="PS50995">
    <property type="entry name" value="HTH_MARR_2"/>
    <property type="match status" value="1"/>
</dbReference>
<dbReference type="Pfam" id="PF12802">
    <property type="entry name" value="MarR_2"/>
    <property type="match status" value="1"/>
</dbReference>
<dbReference type="InterPro" id="IPR036390">
    <property type="entry name" value="WH_DNA-bd_sf"/>
</dbReference>
<dbReference type="InterPro" id="IPR000835">
    <property type="entry name" value="HTH_MarR-typ"/>
</dbReference>
<dbReference type="InterPro" id="IPR036388">
    <property type="entry name" value="WH-like_DNA-bd_sf"/>
</dbReference>
<dbReference type="EMBL" id="FOAN01000004">
    <property type="protein sequence ID" value="SEL52362.1"/>
    <property type="molecule type" value="Genomic_DNA"/>
</dbReference>
<accession>A0A1H7QWQ6</accession>
<dbReference type="InterPro" id="IPR039422">
    <property type="entry name" value="MarR/SlyA-like"/>
</dbReference>
<dbReference type="SMART" id="SM00347">
    <property type="entry name" value="HTH_MARR"/>
    <property type="match status" value="1"/>
</dbReference>
<dbReference type="GO" id="GO:0006950">
    <property type="term" value="P:response to stress"/>
    <property type="evidence" value="ECO:0007669"/>
    <property type="project" value="TreeGrafter"/>
</dbReference>
<dbReference type="Proteomes" id="UP000199664">
    <property type="component" value="Unassembled WGS sequence"/>
</dbReference>
<dbReference type="PROSITE" id="PS01117">
    <property type="entry name" value="HTH_MARR_1"/>
    <property type="match status" value="1"/>
</dbReference>
<dbReference type="Gene3D" id="1.10.10.10">
    <property type="entry name" value="Winged helix-like DNA-binding domain superfamily/Winged helix DNA-binding domain"/>
    <property type="match status" value="1"/>
</dbReference>
<sequence>MHLKPHDGARFLGNGFNGDPPDGIRRLEAESGPARVPVSQLDLARMVERVSRRFLDYLRLELTKLGVDDISPSQVMVLFTIGSGEIAVRDLLDRGHYVGSNASYNLKQLVESGYLDRGASPRDRRLARISLSPKGQLLVERLKLLDETSQFSQGLDNDLVADLQATHDTLRRLEQWWSDALRYGGILLASCTSYSFIVQDLVSSLT</sequence>